<sequence>MARQPKPDGRKRPLRDSQLGRRTELRTPRLRLLVVCGAEVTEHAYVQGLKNAARNPAVSVKIVKHPKAPSQVVAHTAKLLETADDVYDAAWCVLDVDEFTDLDQALREADRNGIGIALSNPCFEVWLLLHFTDHHRHTPSYEGLVPILNKHTPGGYSKTGLDFRHYQDGWREAVRRAKQLAPDGKEREKNPSTGMWKLALAIGGPR</sequence>
<reference evidence="2" key="1">
    <citation type="submission" date="2022-10" db="EMBL/GenBank/DDBJ databases">
        <title>The complete genomes of actinobacterial strains from the NBC collection.</title>
        <authorList>
            <person name="Joergensen T.S."/>
            <person name="Alvarez Arevalo M."/>
            <person name="Sterndorff E.B."/>
            <person name="Faurdal D."/>
            <person name="Vuksanovic O."/>
            <person name="Mourched A.-S."/>
            <person name="Charusanti P."/>
            <person name="Shaw S."/>
            <person name="Blin K."/>
            <person name="Weber T."/>
        </authorList>
    </citation>
    <scope>NUCLEOTIDE SEQUENCE</scope>
    <source>
        <strain evidence="2">NBC_00008</strain>
    </source>
</reference>
<dbReference type="Pfam" id="PF13707">
    <property type="entry name" value="RloB"/>
    <property type="match status" value="1"/>
</dbReference>
<accession>A0AAU2VQL4</accession>
<proteinExistence type="predicted"/>
<evidence type="ECO:0000256" key="1">
    <source>
        <dbReference type="SAM" id="MobiDB-lite"/>
    </source>
</evidence>
<name>A0AAU2VQL4_9ACTN</name>
<evidence type="ECO:0000313" key="2">
    <source>
        <dbReference type="EMBL" id="WTW69645.1"/>
    </source>
</evidence>
<dbReference type="EMBL" id="CP108313">
    <property type="protein sequence ID" value="WTW69645.1"/>
    <property type="molecule type" value="Genomic_DNA"/>
</dbReference>
<protein>
    <submittedName>
        <fullName evidence="2">RloB family protein</fullName>
    </submittedName>
</protein>
<dbReference type="AlphaFoldDB" id="A0AAU2VQL4"/>
<feature type="region of interest" description="Disordered" evidence="1">
    <location>
        <begin position="1"/>
        <end position="21"/>
    </location>
</feature>
<dbReference type="InterPro" id="IPR025591">
    <property type="entry name" value="RloB"/>
</dbReference>
<organism evidence="2">
    <name type="scientific">Streptomyces sp. NBC_00008</name>
    <dbReference type="NCBI Taxonomy" id="2903610"/>
    <lineage>
        <taxon>Bacteria</taxon>
        <taxon>Bacillati</taxon>
        <taxon>Actinomycetota</taxon>
        <taxon>Actinomycetes</taxon>
        <taxon>Kitasatosporales</taxon>
        <taxon>Streptomycetaceae</taxon>
        <taxon>Streptomyces</taxon>
    </lineage>
</organism>
<gene>
    <name evidence="2" type="ORF">OG398_15875</name>
</gene>